<dbReference type="PROSITE" id="PS50932">
    <property type="entry name" value="HTH_LACI_2"/>
    <property type="match status" value="1"/>
</dbReference>
<evidence type="ECO:0000256" key="3">
    <source>
        <dbReference type="ARBA" id="ARBA00023163"/>
    </source>
</evidence>
<gene>
    <name evidence="5" type="ORF">H8R26_03745</name>
</gene>
<evidence type="ECO:0000256" key="1">
    <source>
        <dbReference type="ARBA" id="ARBA00023015"/>
    </source>
</evidence>
<keyword evidence="3" id="KW-0804">Transcription</keyword>
<dbReference type="Proteomes" id="UP000621670">
    <property type="component" value="Unassembled WGS sequence"/>
</dbReference>
<accession>A0ABR7JDW5</accession>
<dbReference type="SUPFAM" id="SSF53822">
    <property type="entry name" value="Periplasmic binding protein-like I"/>
    <property type="match status" value="1"/>
</dbReference>
<dbReference type="SMART" id="SM00354">
    <property type="entry name" value="HTH_LACI"/>
    <property type="match status" value="1"/>
</dbReference>
<dbReference type="SUPFAM" id="SSF47413">
    <property type="entry name" value="lambda repressor-like DNA-binding domains"/>
    <property type="match status" value="1"/>
</dbReference>
<keyword evidence="1" id="KW-0805">Transcription regulation</keyword>
<name>A0ABR7JDW5_9FLAO</name>
<keyword evidence="2 5" id="KW-0238">DNA-binding</keyword>
<dbReference type="InterPro" id="IPR010982">
    <property type="entry name" value="Lambda_DNA-bd_dom_sf"/>
</dbReference>
<dbReference type="Pfam" id="PF00532">
    <property type="entry name" value="Peripla_BP_1"/>
    <property type="match status" value="1"/>
</dbReference>
<reference evidence="5 6" key="1">
    <citation type="submission" date="2020-08" db="EMBL/GenBank/DDBJ databases">
        <title>Description of novel Flavobacterium F-400 isolate.</title>
        <authorList>
            <person name="Saticioglu I."/>
            <person name="Duman M."/>
            <person name="Altun S."/>
        </authorList>
    </citation>
    <scope>NUCLEOTIDE SEQUENCE [LARGE SCALE GENOMIC DNA]</scope>
    <source>
        <strain evidence="5 6">F-400</strain>
    </source>
</reference>
<dbReference type="Pfam" id="PF00356">
    <property type="entry name" value="LacI"/>
    <property type="match status" value="1"/>
</dbReference>
<dbReference type="Gene3D" id="3.40.50.2300">
    <property type="match status" value="2"/>
</dbReference>
<evidence type="ECO:0000313" key="6">
    <source>
        <dbReference type="Proteomes" id="UP000621670"/>
    </source>
</evidence>
<dbReference type="CDD" id="cd01392">
    <property type="entry name" value="HTH_LacI"/>
    <property type="match status" value="1"/>
</dbReference>
<evidence type="ECO:0000256" key="2">
    <source>
        <dbReference type="ARBA" id="ARBA00023125"/>
    </source>
</evidence>
<keyword evidence="6" id="KW-1185">Reference proteome</keyword>
<comment type="caution">
    <text evidence="5">The sequence shown here is derived from an EMBL/GenBank/DDBJ whole genome shotgun (WGS) entry which is preliminary data.</text>
</comment>
<dbReference type="InterPro" id="IPR028082">
    <property type="entry name" value="Peripla_BP_I"/>
</dbReference>
<dbReference type="RefSeq" id="WP_166133402.1">
    <property type="nucleotide sequence ID" value="NZ_JAAOBY010000001.1"/>
</dbReference>
<dbReference type="EMBL" id="JACRUM010000001">
    <property type="protein sequence ID" value="MBC5862525.1"/>
    <property type="molecule type" value="Genomic_DNA"/>
</dbReference>
<protein>
    <submittedName>
        <fullName evidence="5">LacI family DNA-binding transcriptional regulator</fullName>
    </submittedName>
</protein>
<dbReference type="PANTHER" id="PTHR30146:SF109">
    <property type="entry name" value="HTH-TYPE TRANSCRIPTIONAL REGULATOR GALS"/>
    <property type="match status" value="1"/>
</dbReference>
<feature type="domain" description="HTH lacI-type" evidence="4">
    <location>
        <begin position="6"/>
        <end position="63"/>
    </location>
</feature>
<dbReference type="GO" id="GO:0003677">
    <property type="term" value="F:DNA binding"/>
    <property type="evidence" value="ECO:0007669"/>
    <property type="project" value="UniProtKB-KW"/>
</dbReference>
<dbReference type="PANTHER" id="PTHR30146">
    <property type="entry name" value="LACI-RELATED TRANSCRIPTIONAL REPRESSOR"/>
    <property type="match status" value="1"/>
</dbReference>
<evidence type="ECO:0000259" key="4">
    <source>
        <dbReference type="PROSITE" id="PS50932"/>
    </source>
</evidence>
<proteinExistence type="predicted"/>
<dbReference type="InterPro" id="IPR001761">
    <property type="entry name" value="Peripla_BP/Lac1_sug-bd_dom"/>
</dbReference>
<sequence length="343" mass="38651">MKKKPVSIKSIAEHLKISVTTVSFVLNGKGKEKHISDLLIQKVLNYAKEVNYTPNQIAQSLRTGKSNILVFMVEDISNSFFSKLARVIEDIAYSKGYKVIFCSNENNDEKSIELIRLFKYRQVDGFIIVPSPGIKSVIQELLDENIPVVLLDRYFSDLDCNSVVVDNEQATYNAIQHLIDNNFKSIGFITTDSTQTQMTDRLGGYERAITEADLVSNVLVIPYVESSAGTSRDSIKKFIIEVENRDAVFFATNYLAQTGLKVLKKNAPHLINKLGIFTFDDNEFFKIHTPTISAVSQPMVEISTEVMKILLPLLQRKEVHESPKRVVLQGKLKIRESSLATPN</sequence>
<evidence type="ECO:0000313" key="5">
    <source>
        <dbReference type="EMBL" id="MBC5862525.1"/>
    </source>
</evidence>
<organism evidence="5 6">
    <name type="scientific">Flavobacterium turcicum</name>
    <dbReference type="NCBI Taxonomy" id="2764718"/>
    <lineage>
        <taxon>Bacteria</taxon>
        <taxon>Pseudomonadati</taxon>
        <taxon>Bacteroidota</taxon>
        <taxon>Flavobacteriia</taxon>
        <taxon>Flavobacteriales</taxon>
        <taxon>Flavobacteriaceae</taxon>
        <taxon>Flavobacterium</taxon>
    </lineage>
</organism>
<dbReference type="Gene3D" id="1.10.260.40">
    <property type="entry name" value="lambda repressor-like DNA-binding domains"/>
    <property type="match status" value="1"/>
</dbReference>
<dbReference type="InterPro" id="IPR000843">
    <property type="entry name" value="HTH_LacI"/>
</dbReference>